<dbReference type="GO" id="GO:0000455">
    <property type="term" value="P:enzyme-directed rRNA pseudouridine synthesis"/>
    <property type="evidence" value="ECO:0007669"/>
    <property type="project" value="UniProtKB-ARBA"/>
</dbReference>
<dbReference type="SUPFAM" id="SSF55120">
    <property type="entry name" value="Pseudouridine synthase"/>
    <property type="match status" value="1"/>
</dbReference>
<evidence type="ECO:0000256" key="3">
    <source>
        <dbReference type="ARBA" id="ARBA00023235"/>
    </source>
</evidence>
<dbReference type="GO" id="GO:0003723">
    <property type="term" value="F:RNA binding"/>
    <property type="evidence" value="ECO:0007669"/>
    <property type="project" value="UniProtKB-KW"/>
</dbReference>
<evidence type="ECO:0000256" key="5">
    <source>
        <dbReference type="ARBA" id="ARBA00037590"/>
    </source>
</evidence>
<dbReference type="GO" id="GO:0160136">
    <property type="term" value="F:16S rRNA pseudouridine(516) synthase activity"/>
    <property type="evidence" value="ECO:0007669"/>
    <property type="project" value="UniProtKB-EC"/>
</dbReference>
<evidence type="ECO:0000313" key="9">
    <source>
        <dbReference type="EMBL" id="MBB3047878.1"/>
    </source>
</evidence>
<dbReference type="CDD" id="cd00165">
    <property type="entry name" value="S4"/>
    <property type="match status" value="1"/>
</dbReference>
<dbReference type="Proteomes" id="UP000537130">
    <property type="component" value="Unassembled WGS sequence"/>
</dbReference>
<dbReference type="PROSITE" id="PS01149">
    <property type="entry name" value="PSI_RSU"/>
    <property type="match status" value="1"/>
</dbReference>
<evidence type="ECO:0000259" key="8">
    <source>
        <dbReference type="SMART" id="SM00363"/>
    </source>
</evidence>
<keyword evidence="3 7" id="KW-0413">Isomerase</keyword>
<evidence type="ECO:0000256" key="7">
    <source>
        <dbReference type="RuleBase" id="RU003887"/>
    </source>
</evidence>
<dbReference type="Pfam" id="PF01479">
    <property type="entry name" value="S4"/>
    <property type="match status" value="1"/>
</dbReference>
<protein>
    <recommendedName>
        <fullName evidence="7">Pseudouridine synthase</fullName>
        <ecNumber evidence="7">5.4.99.-</ecNumber>
    </recommendedName>
</protein>
<dbReference type="EMBL" id="JACHWY010000002">
    <property type="protein sequence ID" value="MBB3047878.1"/>
    <property type="molecule type" value="Genomic_DNA"/>
</dbReference>
<keyword evidence="2 6" id="KW-0694">RNA-binding</keyword>
<reference evidence="9 10" key="1">
    <citation type="submission" date="2020-08" db="EMBL/GenBank/DDBJ databases">
        <title>Genomic Encyclopedia of Type Strains, Phase III (KMG-III): the genomes of soil and plant-associated and newly described type strains.</title>
        <authorList>
            <person name="Whitman W."/>
        </authorList>
    </citation>
    <scope>NUCLEOTIDE SEQUENCE [LARGE SCALE GENOMIC DNA]</scope>
    <source>
        <strain evidence="9 10">CECT 8654</strain>
    </source>
</reference>
<dbReference type="InterPro" id="IPR002942">
    <property type="entry name" value="S4_RNA-bd"/>
</dbReference>
<gene>
    <name evidence="9" type="ORF">FHR99_002144</name>
</gene>
<dbReference type="PROSITE" id="PS50889">
    <property type="entry name" value="S4"/>
    <property type="match status" value="1"/>
</dbReference>
<dbReference type="InterPro" id="IPR042092">
    <property type="entry name" value="PsdUridine_s_RsuA/RluB/E/F_cat"/>
</dbReference>
<name>A0A7W4W6C4_9GAMM</name>
<dbReference type="InterPro" id="IPR020103">
    <property type="entry name" value="PsdUridine_synth_cat_dom_sf"/>
</dbReference>
<proteinExistence type="inferred from homology"/>
<comment type="function">
    <text evidence="5">Responsible for synthesis of pseudouridine from uracil-516 in 16S ribosomal RNA.</text>
</comment>
<dbReference type="RefSeq" id="WP_246386725.1">
    <property type="nucleotide sequence ID" value="NZ_JACHWY010000002.1"/>
</dbReference>
<dbReference type="AlphaFoldDB" id="A0A7W4W6C4"/>
<sequence length="239" mass="27106">MKESLRLDRYVSSVTDYSRSDAKKLIKTGEVSVNGQVLHNPAISVPSDAQLEISGQFVRQAEHRYFMLNKPDDYVCANRDRRHATVMDLLDEDNLDNLIIAGRLDRDTTGLVLITDNGQWAHQVMSPKSRCYKRYRVQLEKAVPESAVDRFAKGLFIQEEKRRTLPARLNLLSEKEALLEICEGRFHQVKRMFAAIDNHVVGLHREAIGELELDLSLAEGEYRSLTAEEVAIVLGNAQA</sequence>
<dbReference type="Pfam" id="PF00849">
    <property type="entry name" value="PseudoU_synth_2"/>
    <property type="match status" value="1"/>
</dbReference>
<evidence type="ECO:0000256" key="4">
    <source>
        <dbReference type="ARBA" id="ARBA00036749"/>
    </source>
</evidence>
<comment type="caution">
    <text evidence="9">The sequence shown here is derived from an EMBL/GenBank/DDBJ whole genome shotgun (WGS) entry which is preliminary data.</text>
</comment>
<comment type="similarity">
    <text evidence="1 7">Belongs to the pseudouridine synthase RsuA family.</text>
</comment>
<dbReference type="PANTHER" id="PTHR47683">
    <property type="entry name" value="PSEUDOURIDINE SYNTHASE FAMILY PROTEIN-RELATED"/>
    <property type="match status" value="1"/>
</dbReference>
<dbReference type="InterPro" id="IPR006145">
    <property type="entry name" value="PsdUridine_synth_RsuA/RluA"/>
</dbReference>
<comment type="catalytic activity">
    <reaction evidence="4">
        <text>uridine(516) in 16S rRNA = pseudouridine(516) in 16S rRNA</text>
        <dbReference type="Rhea" id="RHEA:38867"/>
        <dbReference type="Rhea" id="RHEA-COMP:10089"/>
        <dbReference type="Rhea" id="RHEA-COMP:10090"/>
        <dbReference type="ChEBI" id="CHEBI:65314"/>
        <dbReference type="ChEBI" id="CHEBI:65315"/>
        <dbReference type="EC" id="5.4.99.19"/>
    </reaction>
</comment>
<dbReference type="InterPro" id="IPR018496">
    <property type="entry name" value="PsdUridine_synth_RsuA/RluB_CS"/>
</dbReference>
<evidence type="ECO:0000313" key="10">
    <source>
        <dbReference type="Proteomes" id="UP000537130"/>
    </source>
</evidence>
<dbReference type="Gene3D" id="3.30.70.580">
    <property type="entry name" value="Pseudouridine synthase I, catalytic domain, N-terminal subdomain"/>
    <property type="match status" value="1"/>
</dbReference>
<dbReference type="Gene3D" id="3.10.290.10">
    <property type="entry name" value="RNA-binding S4 domain"/>
    <property type="match status" value="1"/>
</dbReference>
<dbReference type="SMART" id="SM00363">
    <property type="entry name" value="S4"/>
    <property type="match status" value="1"/>
</dbReference>
<dbReference type="InterPro" id="IPR036986">
    <property type="entry name" value="S4_RNA-bd_sf"/>
</dbReference>
<dbReference type="NCBIfam" id="TIGR00093">
    <property type="entry name" value="pseudouridine synthase"/>
    <property type="match status" value="1"/>
</dbReference>
<evidence type="ECO:0000256" key="2">
    <source>
        <dbReference type="ARBA" id="ARBA00022884"/>
    </source>
</evidence>
<organism evidence="9 10">
    <name type="scientific">Litorivivens lipolytica</name>
    <dbReference type="NCBI Taxonomy" id="1524264"/>
    <lineage>
        <taxon>Bacteria</taxon>
        <taxon>Pseudomonadati</taxon>
        <taxon>Pseudomonadota</taxon>
        <taxon>Gammaproteobacteria</taxon>
        <taxon>Litorivivens</taxon>
    </lineage>
</organism>
<dbReference type="EC" id="5.4.99.-" evidence="7"/>
<dbReference type="InterPro" id="IPR020094">
    <property type="entry name" value="TruA/RsuA/RluB/E/F_N"/>
</dbReference>
<dbReference type="InterPro" id="IPR000748">
    <property type="entry name" value="PsdUridine_synth_RsuA/RluB/E/F"/>
</dbReference>
<dbReference type="SUPFAM" id="SSF55174">
    <property type="entry name" value="Alpha-L RNA-binding motif"/>
    <property type="match status" value="1"/>
</dbReference>
<evidence type="ECO:0000256" key="6">
    <source>
        <dbReference type="PROSITE-ProRule" id="PRU00182"/>
    </source>
</evidence>
<dbReference type="PANTHER" id="PTHR47683:SF4">
    <property type="entry name" value="PSEUDOURIDINE SYNTHASE"/>
    <property type="match status" value="1"/>
</dbReference>
<dbReference type="InterPro" id="IPR050343">
    <property type="entry name" value="RsuA_PseudoU_synthase"/>
</dbReference>
<dbReference type="Gene3D" id="3.30.70.1560">
    <property type="entry name" value="Alpha-L RNA-binding motif"/>
    <property type="match status" value="1"/>
</dbReference>
<dbReference type="CDD" id="cd02553">
    <property type="entry name" value="PseudoU_synth_RsuA"/>
    <property type="match status" value="1"/>
</dbReference>
<feature type="domain" description="RNA-binding S4" evidence="8">
    <location>
        <begin position="5"/>
        <end position="63"/>
    </location>
</feature>
<keyword evidence="10" id="KW-1185">Reference proteome</keyword>
<evidence type="ECO:0000256" key="1">
    <source>
        <dbReference type="ARBA" id="ARBA00008348"/>
    </source>
</evidence>
<accession>A0A7W4W6C4</accession>